<accession>A0A0E2BFP9</accession>
<proteinExistence type="predicted"/>
<sequence>MPCSRFLFGSEFLGNAKRTIFQSNFYIKSPFCDLYKNEKAFL</sequence>
<protein>
    <submittedName>
        <fullName evidence="1">Uncharacterized protein</fullName>
    </submittedName>
</protein>
<organism evidence="1 2">
    <name type="scientific">Leptospira kirschneri str. H1</name>
    <dbReference type="NCBI Taxonomy" id="1049966"/>
    <lineage>
        <taxon>Bacteria</taxon>
        <taxon>Pseudomonadati</taxon>
        <taxon>Spirochaetota</taxon>
        <taxon>Spirochaetia</taxon>
        <taxon>Leptospirales</taxon>
        <taxon>Leptospiraceae</taxon>
        <taxon>Leptospira</taxon>
    </lineage>
</organism>
<evidence type="ECO:0000313" key="1">
    <source>
        <dbReference type="EMBL" id="EKO16038.1"/>
    </source>
</evidence>
<dbReference type="EMBL" id="AHMY02000034">
    <property type="protein sequence ID" value="EKO16038.1"/>
    <property type="molecule type" value="Genomic_DNA"/>
</dbReference>
<name>A0A0E2BFP9_9LEPT</name>
<dbReference type="AlphaFoldDB" id="A0A0E2BFP9"/>
<reference evidence="1 2" key="1">
    <citation type="submission" date="2012-10" db="EMBL/GenBank/DDBJ databases">
        <authorList>
            <person name="Harkins D.M."/>
            <person name="Durkin A.S."/>
            <person name="Brinkac L.M."/>
            <person name="Selengut J.D."/>
            <person name="Sanka R."/>
            <person name="DePew J."/>
            <person name="Purushe J."/>
            <person name="Peacock S.J."/>
            <person name="Thaipadungpanit J."/>
            <person name="Wuthiekanun V.W."/>
            <person name="Day N.P."/>
            <person name="Vinetz J.M."/>
            <person name="Sutton G.G."/>
            <person name="Nelson W.C."/>
            <person name="Fouts D.E."/>
        </authorList>
    </citation>
    <scope>NUCLEOTIDE SEQUENCE [LARGE SCALE GENOMIC DNA]</scope>
    <source>
        <strain evidence="1 2">H1</strain>
    </source>
</reference>
<gene>
    <name evidence="1" type="ORF">LEP1GSC081_3642</name>
</gene>
<comment type="caution">
    <text evidence="1">The sequence shown here is derived from an EMBL/GenBank/DDBJ whole genome shotgun (WGS) entry which is preliminary data.</text>
</comment>
<dbReference type="Proteomes" id="UP000006253">
    <property type="component" value="Unassembled WGS sequence"/>
</dbReference>
<evidence type="ECO:0000313" key="2">
    <source>
        <dbReference type="Proteomes" id="UP000006253"/>
    </source>
</evidence>